<proteinExistence type="predicted"/>
<accession>A0A644UCM9</accession>
<evidence type="ECO:0000313" key="1">
    <source>
        <dbReference type="EMBL" id="MPL76735.1"/>
    </source>
</evidence>
<name>A0A644UCM9_9ZZZZ</name>
<dbReference type="EMBL" id="VSSQ01000100">
    <property type="protein sequence ID" value="MPL76735.1"/>
    <property type="molecule type" value="Genomic_DNA"/>
</dbReference>
<organism evidence="1">
    <name type="scientific">bioreactor metagenome</name>
    <dbReference type="NCBI Taxonomy" id="1076179"/>
    <lineage>
        <taxon>unclassified sequences</taxon>
        <taxon>metagenomes</taxon>
        <taxon>ecological metagenomes</taxon>
    </lineage>
</organism>
<dbReference type="AlphaFoldDB" id="A0A644UCM9"/>
<reference evidence="1" key="1">
    <citation type="submission" date="2019-08" db="EMBL/GenBank/DDBJ databases">
        <authorList>
            <person name="Kucharzyk K."/>
            <person name="Murdoch R.W."/>
            <person name="Higgins S."/>
            <person name="Loffler F."/>
        </authorList>
    </citation>
    <scope>NUCLEOTIDE SEQUENCE</scope>
</reference>
<gene>
    <name evidence="1" type="ORF">SDC9_22582</name>
</gene>
<sequence>MFNQCCPVKLLDSSLTLRMTLTYMGLMGRGLGGGYAATKPPLITLMYCHS</sequence>
<protein>
    <submittedName>
        <fullName evidence="1">Uncharacterized protein</fullName>
    </submittedName>
</protein>
<comment type="caution">
    <text evidence="1">The sequence shown here is derived from an EMBL/GenBank/DDBJ whole genome shotgun (WGS) entry which is preliminary data.</text>
</comment>